<dbReference type="InterPro" id="IPR036291">
    <property type="entry name" value="NAD(P)-bd_dom_sf"/>
</dbReference>
<dbReference type="InterPro" id="IPR002204">
    <property type="entry name" value="3-OH-isobutyrate_DH-rel_CS"/>
</dbReference>
<evidence type="ECO:0000313" key="6">
    <source>
        <dbReference type="EMBL" id="GGJ55546.1"/>
    </source>
</evidence>
<dbReference type="Pfam" id="PF14833">
    <property type="entry name" value="NAD_binding_11"/>
    <property type="match status" value="1"/>
</dbReference>
<dbReference type="Pfam" id="PF03446">
    <property type="entry name" value="NAD_binding_2"/>
    <property type="match status" value="1"/>
</dbReference>
<dbReference type="PANTHER" id="PTHR43060">
    <property type="entry name" value="3-HYDROXYISOBUTYRATE DEHYDROGENASE-LIKE 1, MITOCHONDRIAL-RELATED"/>
    <property type="match status" value="1"/>
</dbReference>
<comment type="caution">
    <text evidence="6">The sequence shown here is derived from an EMBL/GenBank/DDBJ whole genome shotgun (WGS) entry which is preliminary data.</text>
</comment>
<organism evidence="6 7">
    <name type="scientific">Deinococcus roseus</name>
    <dbReference type="NCBI Taxonomy" id="392414"/>
    <lineage>
        <taxon>Bacteria</taxon>
        <taxon>Thermotogati</taxon>
        <taxon>Deinococcota</taxon>
        <taxon>Deinococci</taxon>
        <taxon>Deinococcales</taxon>
        <taxon>Deinococcaceae</taxon>
        <taxon>Deinococcus</taxon>
    </lineage>
</organism>
<reference evidence="7" key="1">
    <citation type="journal article" date="2019" name="Int. J. Syst. Evol. Microbiol.">
        <title>The Global Catalogue of Microorganisms (GCM) 10K type strain sequencing project: providing services to taxonomists for standard genome sequencing and annotation.</title>
        <authorList>
            <consortium name="The Broad Institute Genomics Platform"/>
            <consortium name="The Broad Institute Genome Sequencing Center for Infectious Disease"/>
            <person name="Wu L."/>
            <person name="Ma J."/>
        </authorList>
    </citation>
    <scope>NUCLEOTIDE SEQUENCE [LARGE SCALE GENOMIC DNA]</scope>
    <source>
        <strain evidence="7">JCM 14370</strain>
    </source>
</reference>
<dbReference type="Gene3D" id="1.10.1040.10">
    <property type="entry name" value="N-(1-d-carboxylethyl)-l-norvaline Dehydrogenase, domain 2"/>
    <property type="match status" value="1"/>
</dbReference>
<dbReference type="Proteomes" id="UP000632222">
    <property type="component" value="Unassembled WGS sequence"/>
</dbReference>
<comment type="similarity">
    <text evidence="1">Belongs to the HIBADH-related family.</text>
</comment>
<protein>
    <submittedName>
        <fullName evidence="6">3-hydroxyisobutyrate dehydrogenase</fullName>
    </submittedName>
</protein>
<feature type="domain" description="6-phosphogluconate dehydrogenase NADP-binding" evidence="4">
    <location>
        <begin position="5"/>
        <end position="164"/>
    </location>
</feature>
<dbReference type="EMBL" id="BMOD01000033">
    <property type="protein sequence ID" value="GGJ55546.1"/>
    <property type="molecule type" value="Genomic_DNA"/>
</dbReference>
<dbReference type="PANTHER" id="PTHR43060:SF15">
    <property type="entry name" value="3-HYDROXYISOBUTYRATE DEHYDROGENASE-LIKE 1, MITOCHONDRIAL-RELATED"/>
    <property type="match status" value="1"/>
</dbReference>
<name>A0ABQ2DJ97_9DEIO</name>
<dbReference type="PROSITE" id="PS00895">
    <property type="entry name" value="3_HYDROXYISOBUT_DH"/>
    <property type="match status" value="1"/>
</dbReference>
<dbReference type="InterPro" id="IPR008927">
    <property type="entry name" value="6-PGluconate_DH-like_C_sf"/>
</dbReference>
<dbReference type="InterPro" id="IPR029154">
    <property type="entry name" value="HIBADH-like_NADP-bd"/>
</dbReference>
<evidence type="ECO:0000313" key="7">
    <source>
        <dbReference type="Proteomes" id="UP000632222"/>
    </source>
</evidence>
<evidence type="ECO:0000259" key="5">
    <source>
        <dbReference type="Pfam" id="PF14833"/>
    </source>
</evidence>
<dbReference type="RefSeq" id="WP_229684940.1">
    <property type="nucleotide sequence ID" value="NZ_BMOD01000033.1"/>
</dbReference>
<proteinExistence type="inferred from homology"/>
<dbReference type="PIRSF" id="PIRSF000103">
    <property type="entry name" value="HIBADH"/>
    <property type="match status" value="1"/>
</dbReference>
<dbReference type="InterPro" id="IPR013328">
    <property type="entry name" value="6PGD_dom2"/>
</dbReference>
<evidence type="ECO:0000256" key="1">
    <source>
        <dbReference type="ARBA" id="ARBA00009080"/>
    </source>
</evidence>
<evidence type="ECO:0000259" key="4">
    <source>
        <dbReference type="Pfam" id="PF03446"/>
    </source>
</evidence>
<keyword evidence="2" id="KW-0560">Oxidoreductase</keyword>
<dbReference type="SUPFAM" id="SSF51735">
    <property type="entry name" value="NAD(P)-binding Rossmann-fold domains"/>
    <property type="match status" value="1"/>
</dbReference>
<feature type="domain" description="3-hydroxyisobutyrate dehydrogenase-like NAD-binding" evidence="5">
    <location>
        <begin position="167"/>
        <end position="285"/>
    </location>
</feature>
<evidence type="ECO:0000256" key="3">
    <source>
        <dbReference type="ARBA" id="ARBA00023027"/>
    </source>
</evidence>
<gene>
    <name evidence="6" type="ORF">GCM10008938_47160</name>
</gene>
<accession>A0ABQ2DJ97</accession>
<sequence length="292" mass="31319">MIRRVAVLGLGQMGQRMALNLLRSGFDLTVYNRTPESAQTLVQAGAKFAATPAEAVQNAEVVISMVRDDVASRFLWLDPDQGALSNLPEGAVAVECSTLTPAWTRELAGHFQTRQSHFLDAPVVGSTPQAASGQLVFLVGGAATDLERVQEVLQAMGSTLHHVGEIGQGMHMKLAVNAFFAGQVALLAELLMFLQPHIPPQQALEVLGNLPVISPALKVNGQLMLERKFAPMFPVQLVVKDLQCLLDTAQAGEVQVPTSSKVLEVFSAAQNQGWGEEHLAAVVKLFESHLSS</sequence>
<keyword evidence="7" id="KW-1185">Reference proteome</keyword>
<dbReference type="SUPFAM" id="SSF48179">
    <property type="entry name" value="6-phosphogluconate dehydrogenase C-terminal domain-like"/>
    <property type="match status" value="1"/>
</dbReference>
<dbReference type="InterPro" id="IPR015815">
    <property type="entry name" value="HIBADH-related"/>
</dbReference>
<dbReference type="Gene3D" id="3.40.50.720">
    <property type="entry name" value="NAD(P)-binding Rossmann-like Domain"/>
    <property type="match status" value="1"/>
</dbReference>
<dbReference type="InterPro" id="IPR006115">
    <property type="entry name" value="6PGDH_NADP-bd"/>
</dbReference>
<keyword evidence="3" id="KW-0520">NAD</keyword>
<evidence type="ECO:0000256" key="2">
    <source>
        <dbReference type="ARBA" id="ARBA00023002"/>
    </source>
</evidence>